<dbReference type="RefSeq" id="WP_244351549.1">
    <property type="nucleotide sequence ID" value="NZ_JAFIRA010000036.1"/>
</dbReference>
<name>A0ABT0CD91_THEVL</name>
<dbReference type="Proteomes" id="UP000830835">
    <property type="component" value="Unassembled WGS sequence"/>
</dbReference>
<feature type="transmembrane region" description="Helical" evidence="2">
    <location>
        <begin position="12"/>
        <end position="40"/>
    </location>
</feature>
<reference evidence="3" key="1">
    <citation type="submission" date="2021-02" db="EMBL/GenBank/DDBJ databases">
        <title>The CRISPR/cas machinery reduction and long-range gene transfer in the hot spring cyanobacterium Synechococcus.</title>
        <authorList>
            <person name="Dvorak P."/>
            <person name="Jahodarova E."/>
            <person name="Hasler P."/>
            <person name="Poulickova A."/>
        </authorList>
    </citation>
    <scope>NUCLEOTIDE SEQUENCE</scope>
    <source>
        <strain evidence="3">Rupite</strain>
    </source>
</reference>
<evidence type="ECO:0000256" key="1">
    <source>
        <dbReference type="SAM" id="MobiDB-lite"/>
    </source>
</evidence>
<evidence type="ECO:0000256" key="2">
    <source>
        <dbReference type="SAM" id="Phobius"/>
    </source>
</evidence>
<dbReference type="EMBL" id="JAFIRA010000036">
    <property type="protein sequence ID" value="MCJ2543756.1"/>
    <property type="molecule type" value="Genomic_DNA"/>
</dbReference>
<keyword evidence="2" id="KW-1133">Transmembrane helix</keyword>
<keyword evidence="2" id="KW-0472">Membrane</keyword>
<gene>
    <name evidence="3" type="ORF">JX360_12710</name>
</gene>
<evidence type="ECO:0000313" key="4">
    <source>
        <dbReference type="Proteomes" id="UP000830835"/>
    </source>
</evidence>
<keyword evidence="2" id="KW-0812">Transmembrane</keyword>
<sequence length="174" mass="18671">MSESPQKAGCAAPLRCCGCGCLGALAVLSLGLAGVGFLFWNGIRASGAFRSYQLAVEALKQDAAVVERLGEPLRPGWLSQLRFQESEEAGWVCLSFLITGSQRTGEVAVESERGMAGKDSVPRARTEWQLRDLQVRVDGDPNPIQVVGPDGRESRCEGEESEPEALPLPPETEV</sequence>
<protein>
    <submittedName>
        <fullName evidence="3">Uncharacterized protein</fullName>
    </submittedName>
</protein>
<organism evidence="3 4">
    <name type="scientific">Thermostichus vulcanus str. 'Rupite'</name>
    <dbReference type="NCBI Taxonomy" id="2813851"/>
    <lineage>
        <taxon>Bacteria</taxon>
        <taxon>Bacillati</taxon>
        <taxon>Cyanobacteriota</taxon>
        <taxon>Cyanophyceae</taxon>
        <taxon>Thermostichales</taxon>
        <taxon>Thermostichaceae</taxon>
        <taxon>Thermostichus</taxon>
    </lineage>
</organism>
<feature type="region of interest" description="Disordered" evidence="1">
    <location>
        <begin position="139"/>
        <end position="174"/>
    </location>
</feature>
<evidence type="ECO:0000313" key="3">
    <source>
        <dbReference type="EMBL" id="MCJ2543756.1"/>
    </source>
</evidence>
<keyword evidence="4" id="KW-1185">Reference proteome</keyword>
<proteinExistence type="predicted"/>
<accession>A0ABT0CD91</accession>
<comment type="caution">
    <text evidence="3">The sequence shown here is derived from an EMBL/GenBank/DDBJ whole genome shotgun (WGS) entry which is preliminary data.</text>
</comment>